<keyword evidence="2" id="KW-1185">Reference proteome</keyword>
<organism evidence="1 2">
    <name type="scientific">Algoriphagus boritolerans DSM 17298 = JCM 18970</name>
    <dbReference type="NCBI Taxonomy" id="1120964"/>
    <lineage>
        <taxon>Bacteria</taxon>
        <taxon>Pseudomonadati</taxon>
        <taxon>Bacteroidota</taxon>
        <taxon>Cytophagia</taxon>
        <taxon>Cytophagales</taxon>
        <taxon>Cyclobacteriaceae</taxon>
        <taxon>Algoriphagus</taxon>
    </lineage>
</organism>
<dbReference type="EMBL" id="FNVR01000030">
    <property type="protein sequence ID" value="SEG38641.1"/>
    <property type="molecule type" value="Genomic_DNA"/>
</dbReference>
<evidence type="ECO:0000313" key="2">
    <source>
        <dbReference type="Proteomes" id="UP000236736"/>
    </source>
</evidence>
<dbReference type="PROSITE" id="PS51257">
    <property type="entry name" value="PROKAR_LIPOPROTEIN"/>
    <property type="match status" value="1"/>
</dbReference>
<evidence type="ECO:0000313" key="1">
    <source>
        <dbReference type="EMBL" id="SEG38641.1"/>
    </source>
</evidence>
<dbReference type="RefSeq" id="WP_103926251.1">
    <property type="nucleotide sequence ID" value="NZ_BBFN01000038.1"/>
</dbReference>
<gene>
    <name evidence="1" type="ORF">SAMN03080598_03672</name>
</gene>
<sequence length="160" mass="18444">MKAKLLPILMLLFGLISCNDEDFSPEAKIQGTFELVLSVINQSTDEIEFDFYNTYELRSDGTFYREDVTRNVGSDEVLGFRTYGDGTYTISDEIVTFQYENFYSMQIEDIPYLPKDQLTFSESGKNSDQYRVLNNYTQLEYICPSNALCSSIIPPYTKID</sequence>
<dbReference type="Proteomes" id="UP000236736">
    <property type="component" value="Unassembled WGS sequence"/>
</dbReference>
<reference evidence="2" key="1">
    <citation type="submission" date="2016-10" db="EMBL/GenBank/DDBJ databases">
        <authorList>
            <person name="Varghese N."/>
            <person name="Submissions S."/>
        </authorList>
    </citation>
    <scope>NUCLEOTIDE SEQUENCE [LARGE SCALE GENOMIC DNA]</scope>
    <source>
        <strain evidence="2">DSM 17298</strain>
    </source>
</reference>
<name>A0A1H5ZR05_9BACT</name>
<dbReference type="STRING" id="1120964.GCA_001313265_05931"/>
<dbReference type="OrthoDB" id="825378at2"/>
<dbReference type="AlphaFoldDB" id="A0A1H5ZR05"/>
<protein>
    <submittedName>
        <fullName evidence="1">Uncharacterized protein</fullName>
    </submittedName>
</protein>
<accession>A0A1H5ZR05</accession>
<proteinExistence type="predicted"/>